<evidence type="ECO:0000256" key="1">
    <source>
        <dbReference type="ARBA" id="ARBA00022428"/>
    </source>
</evidence>
<reference evidence="6 7" key="1">
    <citation type="submission" date="2007-06" db="EMBL/GenBank/DDBJ databases">
        <authorList>
            <person name="Shimkets L."/>
            <person name="Ferriera S."/>
            <person name="Johnson J."/>
            <person name="Kravitz S."/>
            <person name="Beeson K."/>
            <person name="Sutton G."/>
            <person name="Rogers Y.-H."/>
            <person name="Friedman R."/>
            <person name="Frazier M."/>
            <person name="Venter J.C."/>
        </authorList>
    </citation>
    <scope>NUCLEOTIDE SEQUENCE [LARGE SCALE GENOMIC DNA]</scope>
    <source>
        <strain evidence="6 7">SIR-1</strain>
    </source>
</reference>
<proteinExistence type="inferred from homology"/>
<dbReference type="PROSITE" id="PS01183">
    <property type="entry name" value="UBIE_1"/>
    <property type="match status" value="1"/>
</dbReference>
<evidence type="ECO:0000256" key="5">
    <source>
        <dbReference type="HAMAP-Rule" id="MF_01813"/>
    </source>
</evidence>
<keyword evidence="4 5" id="KW-0949">S-adenosyl-L-methionine</keyword>
<dbReference type="GO" id="GO:0006744">
    <property type="term" value="P:ubiquinone biosynthetic process"/>
    <property type="evidence" value="ECO:0007669"/>
    <property type="project" value="UniProtKB-UniPathway"/>
</dbReference>
<evidence type="ECO:0000256" key="3">
    <source>
        <dbReference type="ARBA" id="ARBA00022679"/>
    </source>
</evidence>
<dbReference type="UniPathway" id="UPA00079">
    <property type="reaction ID" value="UER00169"/>
</dbReference>
<feature type="binding site" evidence="5">
    <location>
        <position position="112"/>
    </location>
    <ligand>
        <name>S-adenosyl-L-methionine</name>
        <dbReference type="ChEBI" id="CHEBI:59789"/>
    </ligand>
</feature>
<keyword evidence="2 5" id="KW-0489">Methyltransferase</keyword>
<dbReference type="STRING" id="391625.PPSIR1_11741"/>
<dbReference type="EC" id="2.1.1.163" evidence="5"/>
<dbReference type="SUPFAM" id="SSF53335">
    <property type="entry name" value="S-adenosyl-L-methionine-dependent methyltransferases"/>
    <property type="match status" value="1"/>
</dbReference>
<keyword evidence="1 5" id="KW-0474">Menaquinone biosynthesis</keyword>
<dbReference type="HAMAP" id="MF_01813">
    <property type="entry name" value="MenG_UbiE_methyltr"/>
    <property type="match status" value="1"/>
</dbReference>
<comment type="similarity">
    <text evidence="5">Belongs to the class I-like SAM-binding methyltransferase superfamily. MenG/UbiE family.</text>
</comment>
<comment type="pathway">
    <text evidence="5">Quinol/quinone metabolism; menaquinone biosynthesis; menaquinol from 1,4-dihydroxy-2-naphthoate: step 2/2.</text>
</comment>
<feature type="binding site" evidence="5">
    <location>
        <begin position="143"/>
        <end position="144"/>
    </location>
    <ligand>
        <name>S-adenosyl-L-methionine</name>
        <dbReference type="ChEBI" id="CHEBI:59789"/>
    </ligand>
</feature>
<evidence type="ECO:0000256" key="4">
    <source>
        <dbReference type="ARBA" id="ARBA00022691"/>
    </source>
</evidence>
<organism evidence="6 7">
    <name type="scientific">Plesiocystis pacifica SIR-1</name>
    <dbReference type="NCBI Taxonomy" id="391625"/>
    <lineage>
        <taxon>Bacteria</taxon>
        <taxon>Pseudomonadati</taxon>
        <taxon>Myxococcota</taxon>
        <taxon>Polyangia</taxon>
        <taxon>Nannocystales</taxon>
        <taxon>Nannocystaceae</taxon>
        <taxon>Plesiocystis</taxon>
    </lineage>
</organism>
<keyword evidence="7" id="KW-1185">Reference proteome</keyword>
<dbReference type="GO" id="GO:0009234">
    <property type="term" value="P:menaquinone biosynthetic process"/>
    <property type="evidence" value="ECO:0007669"/>
    <property type="project" value="UniProtKB-UniRule"/>
</dbReference>
<comment type="function">
    <text evidence="5">Methyltransferase required for the conversion of demethylmenaquinol (DMKH2) to menaquinol (MKH2).</text>
</comment>
<keyword evidence="6" id="KW-0830">Ubiquinone</keyword>
<evidence type="ECO:0000256" key="2">
    <source>
        <dbReference type="ARBA" id="ARBA00022603"/>
    </source>
</evidence>
<name>A6GHI3_9BACT</name>
<evidence type="ECO:0000313" key="6">
    <source>
        <dbReference type="EMBL" id="EDM74656.1"/>
    </source>
</evidence>
<dbReference type="Gene3D" id="3.40.50.150">
    <property type="entry name" value="Vaccinia Virus protein VP39"/>
    <property type="match status" value="1"/>
</dbReference>
<dbReference type="OrthoDB" id="9808140at2"/>
<dbReference type="Pfam" id="PF01209">
    <property type="entry name" value="Ubie_methyltran"/>
    <property type="match status" value="1"/>
</dbReference>
<sequence>MNLPATGTSPAPRSSSLDEIPTLDEHGARVQAMFSDIAPGYDRANRLMSAGTDVRWRRKAVADLLAARAAVEPAVDPRTGAHATILDLCAGTLDSTLEIHRRYPEAMLIGGDFSAGMLATGERRVAQIGGPKASAKITPMHMDAHDLPLGDESVDAIFCAFGVRNLSDLRAAGREQLRCLRPGGQLVVLEFFQPTAWVTRAFHAVYNNTVLPVVGWACTGNLDAYRYLPRSIGGMRTAAEYMSLLGEIGFEGMRVEVLTLGVASIVRATKPAPKGALAPATDGESPR</sequence>
<dbReference type="eggNOG" id="COG2226">
    <property type="taxonomic scope" value="Bacteria"/>
</dbReference>
<accession>A6GHI3</accession>
<dbReference type="CDD" id="cd02440">
    <property type="entry name" value="AdoMet_MTases"/>
    <property type="match status" value="1"/>
</dbReference>
<dbReference type="UniPathway" id="UPA00232"/>
<feature type="binding site" evidence="5">
    <location>
        <position position="92"/>
    </location>
    <ligand>
        <name>S-adenosyl-L-methionine</name>
        <dbReference type="ChEBI" id="CHEBI:59789"/>
    </ligand>
</feature>
<dbReference type="PANTHER" id="PTHR43591">
    <property type="entry name" value="METHYLTRANSFERASE"/>
    <property type="match status" value="1"/>
</dbReference>
<dbReference type="EMBL" id="ABCS01000120">
    <property type="protein sequence ID" value="EDM74656.1"/>
    <property type="molecule type" value="Genomic_DNA"/>
</dbReference>
<dbReference type="PROSITE" id="PS51608">
    <property type="entry name" value="SAM_MT_UBIE"/>
    <property type="match status" value="1"/>
</dbReference>
<dbReference type="AlphaFoldDB" id="A6GHI3"/>
<dbReference type="GO" id="GO:0043770">
    <property type="term" value="F:demethylmenaquinone methyltransferase activity"/>
    <property type="evidence" value="ECO:0007669"/>
    <property type="project" value="UniProtKB-UniRule"/>
</dbReference>
<comment type="caution">
    <text evidence="6">The sequence shown here is derived from an EMBL/GenBank/DDBJ whole genome shotgun (WGS) entry which is preliminary data.</text>
</comment>
<protein>
    <recommendedName>
        <fullName evidence="5">Demethylmenaquinone methyltransferase</fullName>
        <ecNumber evidence="5">2.1.1.163</ecNumber>
    </recommendedName>
</protein>
<dbReference type="InterPro" id="IPR004033">
    <property type="entry name" value="UbiE/COQ5_MeTrFase"/>
</dbReference>
<dbReference type="NCBIfam" id="TIGR01934">
    <property type="entry name" value="MenG_MenH_UbiE"/>
    <property type="match status" value="1"/>
</dbReference>
<dbReference type="Proteomes" id="UP000005801">
    <property type="component" value="Unassembled WGS sequence"/>
</dbReference>
<dbReference type="InterPro" id="IPR029063">
    <property type="entry name" value="SAM-dependent_MTases_sf"/>
</dbReference>
<gene>
    <name evidence="5" type="primary">menG</name>
    <name evidence="6" type="ORF">PPSIR1_11741</name>
</gene>
<comment type="catalytic activity">
    <reaction evidence="5">
        <text>a 2-demethylmenaquinol + S-adenosyl-L-methionine = a menaquinol + S-adenosyl-L-homocysteine + H(+)</text>
        <dbReference type="Rhea" id="RHEA:42640"/>
        <dbReference type="Rhea" id="RHEA-COMP:9539"/>
        <dbReference type="Rhea" id="RHEA-COMP:9563"/>
        <dbReference type="ChEBI" id="CHEBI:15378"/>
        <dbReference type="ChEBI" id="CHEBI:18151"/>
        <dbReference type="ChEBI" id="CHEBI:55437"/>
        <dbReference type="ChEBI" id="CHEBI:57856"/>
        <dbReference type="ChEBI" id="CHEBI:59789"/>
        <dbReference type="EC" id="2.1.1.163"/>
    </reaction>
</comment>
<dbReference type="PANTHER" id="PTHR43591:SF24">
    <property type="entry name" value="2-METHOXY-6-POLYPRENYL-1,4-BENZOQUINOL METHYLASE, MITOCHONDRIAL"/>
    <property type="match status" value="1"/>
</dbReference>
<dbReference type="GO" id="GO:0032259">
    <property type="term" value="P:methylation"/>
    <property type="evidence" value="ECO:0007669"/>
    <property type="project" value="UniProtKB-KW"/>
</dbReference>
<dbReference type="InterPro" id="IPR023576">
    <property type="entry name" value="UbiE/COQ5_MeTrFase_CS"/>
</dbReference>
<comment type="caution">
    <text evidence="5">Lacks conserved residue(s) required for the propagation of feature annotation.</text>
</comment>
<keyword evidence="3 5" id="KW-0808">Transferase</keyword>
<evidence type="ECO:0000313" key="7">
    <source>
        <dbReference type="Proteomes" id="UP000005801"/>
    </source>
</evidence>
<dbReference type="RefSeq" id="WP_006976170.1">
    <property type="nucleotide sequence ID" value="NZ_ABCS01000120.1"/>
</dbReference>